<sequence length="535" mass="60821">MGSREVVTFQFGNYSNFVGTHWWNIQESYFQYDERNPSDINHDVLFREGKTSRGQATFTPRLILVDKAENMINIPILSEAPEESTSAVSNDDQTIAIQDQNLPEKHEFIKDLERIEKGQQVEINSKDYNFGETVRTWCDFLKTKYHPKSVCSIPSYFEMDVFHSGVDIYGVLEEDLIEKIRSYMEECDNSQGFQVVVDATDGFGALADRTLTHIEDEYPSKSVLTIPVIPNHFENSLPIDNIKRTINIMLTYQKLSENSSLVVPIGTNSSAWKTLGPPIDYPNILYNPVNRYQTSGILASFLDTATLKYRLRDDYNYMHDLVYGLNYYNKKICAASMSLPFPIGPDSYLLDTLENLDDAMPLWSQMTPGCEISDNTILYQRISVRGIPVSRLRNPKINKENSRAYSCSTIEELIHLYLSFRLTTISDVTSANVPLKTAVPFPKIFSPHVSPLGAVDENSTRIENNEVNSCPVITGIHCCKGIGRMLDSLHKCVKAVNIKRFHHFLGSHMDLDEFNEILEKVLAMGYGYASDVELR</sequence>
<dbReference type="InterPro" id="IPR019605">
    <property type="entry name" value="Misato_II_tubulin-like"/>
</dbReference>
<evidence type="ECO:0000256" key="3">
    <source>
        <dbReference type="ARBA" id="ARBA00023128"/>
    </source>
</evidence>
<evidence type="ECO:0000259" key="5">
    <source>
        <dbReference type="Pfam" id="PF14881"/>
    </source>
</evidence>
<dbReference type="CTD" id="8233622"/>
<proteinExistence type="inferred from homology"/>
<dbReference type="HOGENOM" id="CLU_022511_1_0_1"/>
<dbReference type="GO" id="GO:0007005">
    <property type="term" value="P:mitochondrion organization"/>
    <property type="evidence" value="ECO:0007669"/>
    <property type="project" value="InterPro"/>
</dbReference>
<organism>
    <name type="scientific">Pediculus humanus subsp. corporis</name>
    <name type="common">Body louse</name>
    <dbReference type="NCBI Taxonomy" id="121224"/>
    <lineage>
        <taxon>Eukaryota</taxon>
        <taxon>Metazoa</taxon>
        <taxon>Ecdysozoa</taxon>
        <taxon>Arthropoda</taxon>
        <taxon>Hexapoda</taxon>
        <taxon>Insecta</taxon>
        <taxon>Pterygota</taxon>
        <taxon>Neoptera</taxon>
        <taxon>Paraneoptera</taxon>
        <taxon>Psocodea</taxon>
        <taxon>Troctomorpha</taxon>
        <taxon>Phthiraptera</taxon>
        <taxon>Anoplura</taxon>
        <taxon>Pediculidae</taxon>
        <taxon>Pediculus</taxon>
    </lineage>
</organism>
<gene>
    <name evidence="7" type="primary">8233622</name>
    <name evidence="6" type="ORF">Phum_PHUM371400</name>
</gene>
<dbReference type="GO" id="GO:0005739">
    <property type="term" value="C:mitochondrion"/>
    <property type="evidence" value="ECO:0007669"/>
    <property type="project" value="UniProtKB-SubCell"/>
</dbReference>
<feature type="domain" description="Misato Segment II tubulin-like" evidence="4">
    <location>
        <begin position="4"/>
        <end position="114"/>
    </location>
</feature>
<name>E0VQ48_PEDHC</name>
<dbReference type="RefSeq" id="XP_002428242.1">
    <property type="nucleotide sequence ID" value="XM_002428197.1"/>
</dbReference>
<dbReference type="InterPro" id="IPR049942">
    <property type="entry name" value="DML1/Misato"/>
</dbReference>
<dbReference type="PANTHER" id="PTHR13391:SF0">
    <property type="entry name" value="PROTEIN MISATO HOMOLOG 1"/>
    <property type="match status" value="1"/>
</dbReference>
<dbReference type="VEuPathDB" id="VectorBase:PHUM371400"/>
<dbReference type="AlphaFoldDB" id="E0VQ48"/>
<dbReference type="InterPro" id="IPR029209">
    <property type="entry name" value="DML1/Misato_tubulin"/>
</dbReference>
<dbReference type="InParanoid" id="E0VQ48"/>
<dbReference type="EnsemblMetazoa" id="PHUM371400-RA">
    <property type="protein sequence ID" value="PHUM371400-PA"/>
    <property type="gene ID" value="PHUM371400"/>
</dbReference>
<dbReference type="OMA" id="RMAAYGC"/>
<accession>E0VQ48</accession>
<dbReference type="eggNOG" id="KOG2530">
    <property type="taxonomic scope" value="Eukaryota"/>
</dbReference>
<dbReference type="Gene3D" id="3.40.50.1440">
    <property type="entry name" value="Tubulin/FtsZ, GTPase domain"/>
    <property type="match status" value="1"/>
</dbReference>
<dbReference type="GeneID" id="8233622"/>
<evidence type="ECO:0000256" key="2">
    <source>
        <dbReference type="ARBA" id="ARBA00008507"/>
    </source>
</evidence>
<dbReference type="Pfam" id="PF10644">
    <property type="entry name" value="Misat_Tub_SegII"/>
    <property type="match status" value="1"/>
</dbReference>
<dbReference type="STRING" id="121224.E0VQ48"/>
<feature type="domain" description="DML1/Misato tubulin" evidence="5">
    <location>
        <begin position="132"/>
        <end position="311"/>
    </location>
</feature>
<evidence type="ECO:0008006" key="9">
    <source>
        <dbReference type="Google" id="ProtNLM"/>
    </source>
</evidence>
<evidence type="ECO:0000313" key="7">
    <source>
        <dbReference type="EnsemblMetazoa" id="PHUM371400-PA"/>
    </source>
</evidence>
<comment type="subcellular location">
    <subcellularLocation>
        <location evidence="1">Mitochondrion</location>
    </subcellularLocation>
</comment>
<dbReference type="Pfam" id="PF14881">
    <property type="entry name" value="Tubulin_3"/>
    <property type="match status" value="1"/>
</dbReference>
<keyword evidence="3" id="KW-0496">Mitochondrion</keyword>
<dbReference type="EMBL" id="AAZO01004328">
    <property type="status" value="NOT_ANNOTATED_CDS"/>
    <property type="molecule type" value="Genomic_DNA"/>
</dbReference>
<dbReference type="InterPro" id="IPR036525">
    <property type="entry name" value="Tubulin/FtsZ_GTPase_sf"/>
</dbReference>
<evidence type="ECO:0000259" key="4">
    <source>
        <dbReference type="Pfam" id="PF10644"/>
    </source>
</evidence>
<dbReference type="OrthoDB" id="271881at2759"/>
<reference evidence="6" key="1">
    <citation type="submission" date="2007-04" db="EMBL/GenBank/DDBJ databases">
        <title>Annotation of Pediculus humanus corporis strain USDA.</title>
        <authorList>
            <person name="Kirkness E."/>
            <person name="Hannick L."/>
            <person name="Hass B."/>
            <person name="Bruggner R."/>
            <person name="Lawson D."/>
            <person name="Bidwell S."/>
            <person name="Joardar V."/>
            <person name="Caler E."/>
            <person name="Walenz B."/>
            <person name="Inman J."/>
            <person name="Schobel S."/>
            <person name="Galinsky K."/>
            <person name="Amedeo P."/>
            <person name="Strausberg R."/>
        </authorList>
    </citation>
    <scope>NUCLEOTIDE SEQUENCE</scope>
    <source>
        <strain evidence="6">USDA</strain>
    </source>
</reference>
<dbReference type="KEGG" id="phu:Phum_PHUM371400"/>
<dbReference type="PANTHER" id="PTHR13391">
    <property type="entry name" value="MITOCHONDRIAL DISTRIBUTION REGULATOR MISATO"/>
    <property type="match status" value="1"/>
</dbReference>
<evidence type="ECO:0000313" key="8">
    <source>
        <dbReference type="Proteomes" id="UP000009046"/>
    </source>
</evidence>
<evidence type="ECO:0000313" key="6">
    <source>
        <dbReference type="EMBL" id="EEB15504.1"/>
    </source>
</evidence>
<dbReference type="EMBL" id="DS235389">
    <property type="protein sequence ID" value="EEB15504.1"/>
    <property type="molecule type" value="Genomic_DNA"/>
</dbReference>
<protein>
    <recommendedName>
        <fullName evidence="9">Protein misato</fullName>
    </recommendedName>
</protein>
<reference evidence="6" key="2">
    <citation type="submission" date="2007-04" db="EMBL/GenBank/DDBJ databases">
        <title>The genome of the human body louse.</title>
        <authorList>
            <consortium name="The Human Body Louse Genome Consortium"/>
            <person name="Kirkness E."/>
            <person name="Walenz B."/>
            <person name="Hass B."/>
            <person name="Bruggner R."/>
            <person name="Strausberg R."/>
        </authorList>
    </citation>
    <scope>NUCLEOTIDE SEQUENCE</scope>
    <source>
        <strain evidence="6">USDA</strain>
    </source>
</reference>
<dbReference type="FunCoup" id="E0VQ48">
    <property type="interactions" value="1090"/>
</dbReference>
<keyword evidence="8" id="KW-1185">Reference proteome</keyword>
<evidence type="ECO:0000256" key="1">
    <source>
        <dbReference type="ARBA" id="ARBA00004173"/>
    </source>
</evidence>
<dbReference type="Proteomes" id="UP000009046">
    <property type="component" value="Unassembled WGS sequence"/>
</dbReference>
<comment type="similarity">
    <text evidence="2">Belongs to the misato family.</text>
</comment>
<reference evidence="7" key="3">
    <citation type="submission" date="2020-05" db="UniProtKB">
        <authorList>
            <consortium name="EnsemblMetazoa"/>
        </authorList>
    </citation>
    <scope>IDENTIFICATION</scope>
    <source>
        <strain evidence="7">USDA</strain>
    </source>
</reference>
<dbReference type="CDD" id="cd06060">
    <property type="entry name" value="misato"/>
    <property type="match status" value="1"/>
</dbReference>
<dbReference type="SUPFAM" id="SSF52490">
    <property type="entry name" value="Tubulin nucleotide-binding domain-like"/>
    <property type="match status" value="1"/>
</dbReference>